<accession>A0AA36ISB6</accession>
<organism evidence="2 3">
    <name type="scientific">Effrenium voratum</name>
    <dbReference type="NCBI Taxonomy" id="2562239"/>
    <lineage>
        <taxon>Eukaryota</taxon>
        <taxon>Sar</taxon>
        <taxon>Alveolata</taxon>
        <taxon>Dinophyceae</taxon>
        <taxon>Suessiales</taxon>
        <taxon>Symbiodiniaceae</taxon>
        <taxon>Effrenium</taxon>
    </lineage>
</organism>
<dbReference type="AlphaFoldDB" id="A0AA36ISB6"/>
<comment type="caution">
    <text evidence="2">The sequence shown here is derived from an EMBL/GenBank/DDBJ whole genome shotgun (WGS) entry which is preliminary data.</text>
</comment>
<evidence type="ECO:0000313" key="3">
    <source>
        <dbReference type="Proteomes" id="UP001178507"/>
    </source>
</evidence>
<feature type="compositionally biased region" description="Polar residues" evidence="1">
    <location>
        <begin position="50"/>
        <end position="62"/>
    </location>
</feature>
<evidence type="ECO:0000313" key="2">
    <source>
        <dbReference type="EMBL" id="CAJ1393067.1"/>
    </source>
</evidence>
<name>A0AA36ISB6_9DINO</name>
<feature type="region of interest" description="Disordered" evidence="1">
    <location>
        <begin position="1"/>
        <end position="23"/>
    </location>
</feature>
<feature type="compositionally biased region" description="Low complexity" evidence="1">
    <location>
        <begin position="63"/>
        <end position="72"/>
    </location>
</feature>
<gene>
    <name evidence="2" type="ORF">EVOR1521_LOCUS18010</name>
</gene>
<dbReference type="Proteomes" id="UP001178507">
    <property type="component" value="Unassembled WGS sequence"/>
</dbReference>
<protein>
    <submittedName>
        <fullName evidence="2">Uncharacterized protein</fullName>
    </submittedName>
</protein>
<feature type="region of interest" description="Disordered" evidence="1">
    <location>
        <begin position="39"/>
        <end position="85"/>
    </location>
</feature>
<keyword evidence="3" id="KW-1185">Reference proteome</keyword>
<sequence>MQERIKELEGTVQQLRKEQKADREMLRDVCAHRDRLQQLRKSEERLRQRGSPSAPSALSTQRSIASSSKESSTTCNPTDSPPEAK</sequence>
<reference evidence="2" key="1">
    <citation type="submission" date="2023-08" db="EMBL/GenBank/DDBJ databases">
        <authorList>
            <person name="Chen Y."/>
            <person name="Shah S."/>
            <person name="Dougan E. K."/>
            <person name="Thang M."/>
            <person name="Chan C."/>
        </authorList>
    </citation>
    <scope>NUCLEOTIDE SEQUENCE</scope>
</reference>
<dbReference type="EMBL" id="CAUJNA010002469">
    <property type="protein sequence ID" value="CAJ1393067.1"/>
    <property type="molecule type" value="Genomic_DNA"/>
</dbReference>
<evidence type="ECO:0000256" key="1">
    <source>
        <dbReference type="SAM" id="MobiDB-lite"/>
    </source>
</evidence>
<proteinExistence type="predicted"/>